<dbReference type="PROSITE" id="PS50977">
    <property type="entry name" value="HTH_TETR_2"/>
    <property type="match status" value="1"/>
</dbReference>
<dbReference type="InterPro" id="IPR011075">
    <property type="entry name" value="TetR_C"/>
</dbReference>
<dbReference type="Proteomes" id="UP000030341">
    <property type="component" value="Chromosome 1"/>
</dbReference>
<dbReference type="EMBL" id="CP009888">
    <property type="protein sequence ID" value="AIY64829.1"/>
    <property type="molecule type" value="Genomic_DNA"/>
</dbReference>
<dbReference type="HOGENOM" id="CLU_069356_4_1_6"/>
<protein>
    <submittedName>
        <fullName evidence="6">TetR family transcriptional regulator</fullName>
    </submittedName>
</protein>
<dbReference type="Gene3D" id="1.10.357.10">
    <property type="entry name" value="Tetracycline Repressor, domain 2"/>
    <property type="match status" value="1"/>
</dbReference>
<dbReference type="AlphaFoldDB" id="A0A0A7EDZ1"/>
<dbReference type="InterPro" id="IPR001647">
    <property type="entry name" value="HTH_TetR"/>
</dbReference>
<dbReference type="OrthoDB" id="326421at2"/>
<dbReference type="Gene3D" id="1.10.10.60">
    <property type="entry name" value="Homeodomain-like"/>
    <property type="match status" value="1"/>
</dbReference>
<dbReference type="SUPFAM" id="SSF46689">
    <property type="entry name" value="Homeodomain-like"/>
    <property type="match status" value="1"/>
</dbReference>
<dbReference type="Pfam" id="PF16925">
    <property type="entry name" value="TetR_C_13"/>
    <property type="match status" value="1"/>
</dbReference>
<evidence type="ECO:0000259" key="5">
    <source>
        <dbReference type="PROSITE" id="PS50977"/>
    </source>
</evidence>
<keyword evidence="7" id="KW-1185">Reference proteome</keyword>
<gene>
    <name evidence="6" type="ORF">OM33_06455</name>
</gene>
<dbReference type="RefSeq" id="WP_038640156.1">
    <property type="nucleotide sequence ID" value="NZ_CP009888.1"/>
</dbReference>
<dbReference type="GO" id="GO:0003677">
    <property type="term" value="F:DNA binding"/>
    <property type="evidence" value="ECO:0007669"/>
    <property type="project" value="UniProtKB-UniRule"/>
</dbReference>
<dbReference type="SUPFAM" id="SSF48498">
    <property type="entry name" value="Tetracyclin repressor-like, C-terminal domain"/>
    <property type="match status" value="1"/>
</dbReference>
<dbReference type="InterPro" id="IPR009057">
    <property type="entry name" value="Homeodomain-like_sf"/>
</dbReference>
<dbReference type="eggNOG" id="COG1309">
    <property type="taxonomic scope" value="Bacteria"/>
</dbReference>
<evidence type="ECO:0000313" key="6">
    <source>
        <dbReference type="EMBL" id="AIY64829.1"/>
    </source>
</evidence>
<feature type="domain" description="HTH tetR-type" evidence="5">
    <location>
        <begin position="5"/>
        <end position="65"/>
    </location>
</feature>
<feature type="DNA-binding region" description="H-T-H motif" evidence="4">
    <location>
        <begin position="28"/>
        <end position="47"/>
    </location>
</feature>
<proteinExistence type="predicted"/>
<name>A0A0A7EDZ1_9GAMM</name>
<dbReference type="PANTHER" id="PTHR47506:SF6">
    <property type="entry name" value="HTH-TYPE TRANSCRIPTIONAL REPRESSOR NEMR"/>
    <property type="match status" value="1"/>
</dbReference>
<organism evidence="6 7">
    <name type="scientific">Pseudoalteromonas piratica</name>
    <dbReference type="NCBI Taxonomy" id="1348114"/>
    <lineage>
        <taxon>Bacteria</taxon>
        <taxon>Pseudomonadati</taxon>
        <taxon>Pseudomonadota</taxon>
        <taxon>Gammaproteobacteria</taxon>
        <taxon>Alteromonadales</taxon>
        <taxon>Pseudoalteromonadaceae</taxon>
        <taxon>Pseudoalteromonas</taxon>
    </lineage>
</organism>
<keyword evidence="1" id="KW-0805">Transcription regulation</keyword>
<keyword evidence="2 4" id="KW-0238">DNA-binding</keyword>
<evidence type="ECO:0000256" key="1">
    <source>
        <dbReference type="ARBA" id="ARBA00023015"/>
    </source>
</evidence>
<evidence type="ECO:0000313" key="7">
    <source>
        <dbReference type="Proteomes" id="UP000030341"/>
    </source>
</evidence>
<evidence type="ECO:0000256" key="3">
    <source>
        <dbReference type="ARBA" id="ARBA00023163"/>
    </source>
</evidence>
<sequence>MGKGQETKQQILATALNIATQSSLDNLTIGGLAVATGMSKSGLFAHFKSKEALQLNVLTFANELFQSIVVKPINRELDPLGQLLSLCDNWLDWYENQAKTCIFISAAVEFDDQPGAVHDQVKQDLANWLSYLNHKVSLVIKSGQFKQDVNAEQFVFELYALYLGSQSMSWLGVEDNQHSRFKYALNQLIARHSA</sequence>
<dbReference type="STRING" id="1348114.OM33_06455"/>
<dbReference type="PANTHER" id="PTHR47506">
    <property type="entry name" value="TRANSCRIPTIONAL REGULATORY PROTEIN"/>
    <property type="match status" value="1"/>
</dbReference>
<evidence type="ECO:0000256" key="4">
    <source>
        <dbReference type="PROSITE-ProRule" id="PRU00335"/>
    </source>
</evidence>
<dbReference type="KEGG" id="pseo:OM33_06455"/>
<dbReference type="InterPro" id="IPR036271">
    <property type="entry name" value="Tet_transcr_reg_TetR-rel_C_sf"/>
</dbReference>
<evidence type="ECO:0000256" key="2">
    <source>
        <dbReference type="ARBA" id="ARBA00023125"/>
    </source>
</evidence>
<dbReference type="Pfam" id="PF00440">
    <property type="entry name" value="TetR_N"/>
    <property type="match status" value="1"/>
</dbReference>
<keyword evidence="3" id="KW-0804">Transcription</keyword>
<reference evidence="6 7" key="1">
    <citation type="submission" date="2014-11" db="EMBL/GenBank/DDBJ databases">
        <title>Complete Genome Sequence of Pseudoalteromonas sp. Strain OCN003 Isolated from Kaneohe Bay, Oahu, Hawaii.</title>
        <authorList>
            <person name="Beurmann S."/>
            <person name="Videau P."/>
            <person name="Ushijima B."/>
            <person name="Smith A.M."/>
            <person name="Aeby G.S."/>
            <person name="Callahan S.M."/>
            <person name="Belcaid M."/>
        </authorList>
    </citation>
    <scope>NUCLEOTIDE SEQUENCE [LARGE SCALE GENOMIC DNA]</scope>
    <source>
        <strain evidence="6 7">OCN003</strain>
    </source>
</reference>
<accession>A0A0A7EDZ1</accession>